<feature type="region of interest" description="Disordered" evidence="1">
    <location>
        <begin position="73"/>
        <end position="116"/>
    </location>
</feature>
<organism evidence="2 3">
    <name type="scientific">Stylosanthes scabra</name>
    <dbReference type="NCBI Taxonomy" id="79078"/>
    <lineage>
        <taxon>Eukaryota</taxon>
        <taxon>Viridiplantae</taxon>
        <taxon>Streptophyta</taxon>
        <taxon>Embryophyta</taxon>
        <taxon>Tracheophyta</taxon>
        <taxon>Spermatophyta</taxon>
        <taxon>Magnoliopsida</taxon>
        <taxon>eudicotyledons</taxon>
        <taxon>Gunneridae</taxon>
        <taxon>Pentapetalae</taxon>
        <taxon>rosids</taxon>
        <taxon>fabids</taxon>
        <taxon>Fabales</taxon>
        <taxon>Fabaceae</taxon>
        <taxon>Papilionoideae</taxon>
        <taxon>50 kb inversion clade</taxon>
        <taxon>dalbergioids sensu lato</taxon>
        <taxon>Dalbergieae</taxon>
        <taxon>Pterocarpus clade</taxon>
        <taxon>Stylosanthes</taxon>
    </lineage>
</organism>
<feature type="compositionally biased region" description="Polar residues" evidence="1">
    <location>
        <begin position="101"/>
        <end position="116"/>
    </location>
</feature>
<evidence type="ECO:0000313" key="2">
    <source>
        <dbReference type="EMBL" id="MED6181079.1"/>
    </source>
</evidence>
<feature type="region of interest" description="Disordered" evidence="1">
    <location>
        <begin position="150"/>
        <end position="199"/>
    </location>
</feature>
<dbReference type="EMBL" id="JASCZI010181288">
    <property type="protein sequence ID" value="MED6181079.1"/>
    <property type="molecule type" value="Genomic_DNA"/>
</dbReference>
<reference evidence="2 3" key="1">
    <citation type="journal article" date="2023" name="Plants (Basel)">
        <title>Bridging the Gap: Combining Genomics and Transcriptomics Approaches to Understand Stylosanthes scabra, an Orphan Legume from the Brazilian Caatinga.</title>
        <authorList>
            <person name="Ferreira-Neto J.R.C."/>
            <person name="da Silva M.D."/>
            <person name="Binneck E."/>
            <person name="de Melo N.F."/>
            <person name="da Silva R.H."/>
            <person name="de Melo A.L.T.M."/>
            <person name="Pandolfi V."/>
            <person name="Bustamante F.O."/>
            <person name="Brasileiro-Vidal A.C."/>
            <person name="Benko-Iseppon A.M."/>
        </authorList>
    </citation>
    <scope>NUCLEOTIDE SEQUENCE [LARGE SCALE GENOMIC DNA]</scope>
    <source>
        <tissue evidence="2">Leaves</tissue>
    </source>
</reference>
<feature type="compositionally biased region" description="Acidic residues" evidence="1">
    <location>
        <begin position="172"/>
        <end position="185"/>
    </location>
</feature>
<sequence>MTFNNGKWHHLLRVREKCEDYNEKADVELGTIKIRHYHFEDESFVHPLHNVRFDPDRPYEIPIESLLADQPLSSSWDGKSFTRGSHPSRHSSPSPHDSQRELSSTQRVTSPSSIKEASSLCRRVASKKLRLPKSSKLVFPSKGWMCEGDEGEKEIGGMEPSVEKEVPSKKEEEEEEEKEDVEEDAPVIPLPMDVDSEGDSLRFLDDLIQYPSYSSAP</sequence>
<accession>A0ABU6W6W1</accession>
<protein>
    <submittedName>
        <fullName evidence="2">Uncharacterized protein</fullName>
    </submittedName>
</protein>
<keyword evidence="3" id="KW-1185">Reference proteome</keyword>
<gene>
    <name evidence="2" type="ORF">PIB30_016222</name>
</gene>
<dbReference type="Proteomes" id="UP001341840">
    <property type="component" value="Unassembled WGS sequence"/>
</dbReference>
<evidence type="ECO:0000256" key="1">
    <source>
        <dbReference type="SAM" id="MobiDB-lite"/>
    </source>
</evidence>
<name>A0ABU6W6W1_9FABA</name>
<proteinExistence type="predicted"/>
<feature type="compositionally biased region" description="Basic and acidic residues" evidence="1">
    <location>
        <begin position="153"/>
        <end position="171"/>
    </location>
</feature>
<comment type="caution">
    <text evidence="2">The sequence shown here is derived from an EMBL/GenBank/DDBJ whole genome shotgun (WGS) entry which is preliminary data.</text>
</comment>
<evidence type="ECO:0000313" key="3">
    <source>
        <dbReference type="Proteomes" id="UP001341840"/>
    </source>
</evidence>